<keyword evidence="9" id="KW-1185">Reference proteome</keyword>
<comment type="subcellular location">
    <subcellularLocation>
        <location evidence="1">Cell inner membrane</location>
        <topology evidence="1">Multi-pass membrane protein</topology>
    </subcellularLocation>
</comment>
<evidence type="ECO:0000256" key="1">
    <source>
        <dbReference type="ARBA" id="ARBA00004429"/>
    </source>
</evidence>
<evidence type="ECO:0000256" key="6">
    <source>
        <dbReference type="ARBA" id="ARBA00023136"/>
    </source>
</evidence>
<organism evidence="8 9">
    <name type="scientific">Rhizobium halophytocola</name>
    <dbReference type="NCBI Taxonomy" id="735519"/>
    <lineage>
        <taxon>Bacteria</taxon>
        <taxon>Pseudomonadati</taxon>
        <taxon>Pseudomonadota</taxon>
        <taxon>Alphaproteobacteria</taxon>
        <taxon>Hyphomicrobiales</taxon>
        <taxon>Rhizobiaceae</taxon>
        <taxon>Rhizobium/Agrobacterium group</taxon>
        <taxon>Rhizobium</taxon>
    </lineage>
</organism>
<keyword evidence="2" id="KW-0813">Transport</keyword>
<feature type="transmembrane region" description="Helical" evidence="7">
    <location>
        <begin position="280"/>
        <end position="304"/>
    </location>
</feature>
<keyword evidence="4 7" id="KW-0812">Transmembrane</keyword>
<feature type="transmembrane region" description="Helical" evidence="7">
    <location>
        <begin position="425"/>
        <end position="444"/>
    </location>
</feature>
<feature type="transmembrane region" description="Helical" evidence="7">
    <location>
        <begin position="60"/>
        <end position="83"/>
    </location>
</feature>
<dbReference type="EMBL" id="JAGGJU010000005">
    <property type="protein sequence ID" value="MBP1850854.1"/>
    <property type="molecule type" value="Genomic_DNA"/>
</dbReference>
<keyword evidence="3" id="KW-1003">Cell membrane</keyword>
<feature type="transmembrane region" description="Helical" evidence="7">
    <location>
        <begin position="20"/>
        <end position="40"/>
    </location>
</feature>
<sequence length="458" mass="47088">MRTSLVPANPFLSGSLPRLFLRTALPIVLVMLANGLYVVVDAWFLGTYVGAHALSAVTLLFPALMAMIALQSLVAGGMASILARRLGAGEREGAATVIASARQLGLAIALVVNAIYWTIGRGLVVQSASGDGAVAAVALTYMGIAVATLPVAMLLAIEIDSLRCRGRIGLMTRVTLSASLLNIVLNGILIGGLGLGAAGSAGGSALAQGLCLAAAMAAGGRGGATGLAANLPRRGEWQDVKRILALGAPMSLGLVGISLTSATILWSIARWQTAHPMETIAAYGIVTRLLSLGYLPLMGLSLALQTVCGNNIGAGRFDRAIASLAIAATCAFAYCLAFELALVLAREAVAGVFTGDRLVALEFARVIPWMLGAYALFGPVMMIGAYFQAAGEAGRAALFGLLRPYGLVVPLTFALPHLIGETGIWKAPIVAECVMVAVAGLVIADGLRRGRRYGLLPT</sequence>
<name>A0ABS4DYU2_9HYPH</name>
<evidence type="ECO:0000256" key="4">
    <source>
        <dbReference type="ARBA" id="ARBA00022692"/>
    </source>
</evidence>
<dbReference type="PIRSF" id="PIRSF006603">
    <property type="entry name" value="DinF"/>
    <property type="match status" value="1"/>
</dbReference>
<evidence type="ECO:0000256" key="7">
    <source>
        <dbReference type="SAM" id="Phobius"/>
    </source>
</evidence>
<evidence type="ECO:0000256" key="2">
    <source>
        <dbReference type="ARBA" id="ARBA00022448"/>
    </source>
</evidence>
<evidence type="ECO:0000313" key="9">
    <source>
        <dbReference type="Proteomes" id="UP000759443"/>
    </source>
</evidence>
<accession>A0ABS4DYU2</accession>
<comment type="caution">
    <text evidence="8">The sequence shown here is derived from an EMBL/GenBank/DDBJ whole genome shotgun (WGS) entry which is preliminary data.</text>
</comment>
<feature type="transmembrane region" description="Helical" evidence="7">
    <location>
        <begin position="399"/>
        <end position="419"/>
    </location>
</feature>
<reference evidence="8 9" key="1">
    <citation type="submission" date="2021-03" db="EMBL/GenBank/DDBJ databases">
        <title>Genomic Encyclopedia of Type Strains, Phase IV (KMG-IV): sequencing the most valuable type-strain genomes for metagenomic binning, comparative biology and taxonomic classification.</title>
        <authorList>
            <person name="Goeker M."/>
        </authorList>
    </citation>
    <scope>NUCLEOTIDE SEQUENCE [LARGE SCALE GENOMIC DNA]</scope>
    <source>
        <strain evidence="8 9">DSM 21600</strain>
    </source>
</reference>
<dbReference type="Proteomes" id="UP000759443">
    <property type="component" value="Unassembled WGS sequence"/>
</dbReference>
<dbReference type="Pfam" id="PF01554">
    <property type="entry name" value="MatE"/>
    <property type="match status" value="2"/>
</dbReference>
<feature type="transmembrane region" description="Helical" evidence="7">
    <location>
        <begin position="243"/>
        <end position="268"/>
    </location>
</feature>
<dbReference type="PANTHER" id="PTHR43823:SF3">
    <property type="entry name" value="MULTIDRUG EXPORT PROTEIN MEPA"/>
    <property type="match status" value="1"/>
</dbReference>
<feature type="transmembrane region" description="Helical" evidence="7">
    <location>
        <begin position="132"/>
        <end position="157"/>
    </location>
</feature>
<feature type="transmembrane region" description="Helical" evidence="7">
    <location>
        <begin position="104"/>
        <end position="120"/>
    </location>
</feature>
<evidence type="ECO:0000256" key="5">
    <source>
        <dbReference type="ARBA" id="ARBA00022989"/>
    </source>
</evidence>
<proteinExistence type="predicted"/>
<gene>
    <name evidence="8" type="ORF">J2Z17_002291</name>
</gene>
<keyword evidence="6 7" id="KW-0472">Membrane</keyword>
<feature type="transmembrane region" description="Helical" evidence="7">
    <location>
        <begin position="324"/>
        <end position="346"/>
    </location>
</feature>
<feature type="transmembrane region" description="Helical" evidence="7">
    <location>
        <begin position="178"/>
        <end position="199"/>
    </location>
</feature>
<dbReference type="InterPro" id="IPR048279">
    <property type="entry name" value="MdtK-like"/>
</dbReference>
<dbReference type="PANTHER" id="PTHR43823">
    <property type="entry name" value="SPORULATION PROTEIN YKVU"/>
    <property type="match status" value="1"/>
</dbReference>
<protein>
    <submittedName>
        <fullName evidence="8">MATE family efflux protein</fullName>
    </submittedName>
</protein>
<dbReference type="RefSeq" id="WP_209944977.1">
    <property type="nucleotide sequence ID" value="NZ_JAGGJU010000005.1"/>
</dbReference>
<evidence type="ECO:0000256" key="3">
    <source>
        <dbReference type="ARBA" id="ARBA00022475"/>
    </source>
</evidence>
<dbReference type="InterPro" id="IPR051327">
    <property type="entry name" value="MATE_MepA_subfamily"/>
</dbReference>
<feature type="transmembrane region" description="Helical" evidence="7">
    <location>
        <begin position="205"/>
        <end position="231"/>
    </location>
</feature>
<keyword evidence="5 7" id="KW-1133">Transmembrane helix</keyword>
<evidence type="ECO:0000313" key="8">
    <source>
        <dbReference type="EMBL" id="MBP1850854.1"/>
    </source>
</evidence>
<dbReference type="InterPro" id="IPR002528">
    <property type="entry name" value="MATE_fam"/>
</dbReference>
<feature type="transmembrane region" description="Helical" evidence="7">
    <location>
        <begin position="366"/>
        <end position="387"/>
    </location>
</feature>